<dbReference type="STRING" id="1122169.Lsha_1454"/>
<feature type="transmembrane region" description="Helical" evidence="6">
    <location>
        <begin position="148"/>
        <end position="170"/>
    </location>
</feature>
<dbReference type="GO" id="GO:0005886">
    <property type="term" value="C:plasma membrane"/>
    <property type="evidence" value="ECO:0007669"/>
    <property type="project" value="UniProtKB-SubCell"/>
</dbReference>
<keyword evidence="8" id="KW-1185">Reference proteome</keyword>
<dbReference type="EMBL" id="LNYW01000043">
    <property type="protein sequence ID" value="KTD60737.1"/>
    <property type="molecule type" value="Genomic_DNA"/>
</dbReference>
<evidence type="ECO:0000313" key="8">
    <source>
        <dbReference type="Proteomes" id="UP000054600"/>
    </source>
</evidence>
<evidence type="ECO:0000256" key="1">
    <source>
        <dbReference type="ARBA" id="ARBA00004651"/>
    </source>
</evidence>
<feature type="transmembrane region" description="Helical" evidence="6">
    <location>
        <begin position="385"/>
        <end position="409"/>
    </location>
</feature>
<evidence type="ECO:0000256" key="3">
    <source>
        <dbReference type="ARBA" id="ARBA00022692"/>
    </source>
</evidence>
<feature type="transmembrane region" description="Helical" evidence="6">
    <location>
        <begin position="43"/>
        <end position="62"/>
    </location>
</feature>
<dbReference type="Proteomes" id="UP000054600">
    <property type="component" value="Unassembled WGS sequence"/>
</dbReference>
<dbReference type="Pfam" id="PF13440">
    <property type="entry name" value="Polysacc_synt_3"/>
    <property type="match status" value="1"/>
</dbReference>
<organism evidence="7 8">
    <name type="scientific">Legionella shakespearei DSM 23087</name>
    <dbReference type="NCBI Taxonomy" id="1122169"/>
    <lineage>
        <taxon>Bacteria</taxon>
        <taxon>Pseudomonadati</taxon>
        <taxon>Pseudomonadota</taxon>
        <taxon>Gammaproteobacteria</taxon>
        <taxon>Legionellales</taxon>
        <taxon>Legionellaceae</taxon>
        <taxon>Legionella</taxon>
    </lineage>
</organism>
<dbReference type="PANTHER" id="PTHR30250">
    <property type="entry name" value="PST FAMILY PREDICTED COLANIC ACID TRANSPORTER"/>
    <property type="match status" value="1"/>
</dbReference>
<dbReference type="OrthoDB" id="9769862at2"/>
<comment type="subcellular location">
    <subcellularLocation>
        <location evidence="1">Cell membrane</location>
        <topology evidence="1">Multi-pass membrane protein</topology>
    </subcellularLocation>
</comment>
<feature type="transmembrane region" description="Helical" evidence="6">
    <location>
        <begin position="217"/>
        <end position="237"/>
    </location>
</feature>
<sequence>MTLIKTSFLNLIAVSVRLLTFLGINKLISVYVGPIGYAFLGQYQNLITVISTFANGAIATGVTKYTAEYYYSEEKQHQLWQTAFKITLIGSCITALAMLFFRKPLALFFLHDVHLANVFTWFAFALVFLAMNSILLSILNGKKEITSYVLANIIGSILSLLITSILVIYFNLFGALIALAVYQSFAFFATLIICKKTKWFEFGHLWGRLDKSTAKNLFKYALMAIAGAVCAPGTQILVRNHIGVHIDWTSAGYIEAIWRISAAYLMIVTATLSVYFIPKLSELNDANKIKLEIIKTYSLILPFTIGCAFFIYLMKEHIITWLFTNEFKGMAVLFKWQMIADTVKVCSWILMYLYMAKNLFRIYLFSEVFFSISFYLLVVKLESTFGMQAVPIAQAINYVFYFLFGFCALKFKKII</sequence>
<keyword evidence="5 6" id="KW-0472">Membrane</keyword>
<dbReference type="PANTHER" id="PTHR30250:SF30">
    <property type="entry name" value="LIPID III FLIPPASE"/>
    <property type="match status" value="1"/>
</dbReference>
<dbReference type="InterPro" id="IPR044550">
    <property type="entry name" value="WzxE"/>
</dbReference>
<comment type="caution">
    <text evidence="7">The sequence shown here is derived from an EMBL/GenBank/DDBJ whole genome shotgun (WGS) entry which is preliminary data.</text>
</comment>
<reference evidence="7 8" key="1">
    <citation type="submission" date="2015-11" db="EMBL/GenBank/DDBJ databases">
        <title>Genomic analysis of 38 Legionella species identifies large and diverse effector repertoires.</title>
        <authorList>
            <person name="Burstein D."/>
            <person name="Amaro F."/>
            <person name="Zusman T."/>
            <person name="Lifshitz Z."/>
            <person name="Cohen O."/>
            <person name="Gilbert J.A."/>
            <person name="Pupko T."/>
            <person name="Shuman H.A."/>
            <person name="Segal G."/>
        </authorList>
    </citation>
    <scope>NUCLEOTIDE SEQUENCE [LARGE SCALE GENOMIC DNA]</scope>
    <source>
        <strain evidence="7 8">ATCC 49655</strain>
    </source>
</reference>
<feature type="transmembrane region" description="Helical" evidence="6">
    <location>
        <begin position="121"/>
        <end position="141"/>
    </location>
</feature>
<protein>
    <submittedName>
        <fullName evidence="7">Lipopolysaccharide biosynthesis protein</fullName>
    </submittedName>
</protein>
<keyword evidence="2" id="KW-1003">Cell membrane</keyword>
<evidence type="ECO:0000256" key="5">
    <source>
        <dbReference type="ARBA" id="ARBA00023136"/>
    </source>
</evidence>
<feature type="transmembrane region" description="Helical" evidence="6">
    <location>
        <begin position="83"/>
        <end position="101"/>
    </location>
</feature>
<dbReference type="eggNOG" id="COG2244">
    <property type="taxonomic scope" value="Bacteria"/>
</dbReference>
<dbReference type="PATRIC" id="fig|1122169.6.peg.1675"/>
<feature type="transmembrane region" description="Helical" evidence="6">
    <location>
        <begin position="257"/>
        <end position="277"/>
    </location>
</feature>
<proteinExistence type="predicted"/>
<feature type="transmembrane region" description="Helical" evidence="6">
    <location>
        <begin position="362"/>
        <end position="379"/>
    </location>
</feature>
<dbReference type="CDD" id="cd13125">
    <property type="entry name" value="MATE_like_10"/>
    <property type="match status" value="1"/>
</dbReference>
<evidence type="ECO:0000256" key="4">
    <source>
        <dbReference type="ARBA" id="ARBA00022989"/>
    </source>
</evidence>
<evidence type="ECO:0000313" key="7">
    <source>
        <dbReference type="EMBL" id="KTD60737.1"/>
    </source>
</evidence>
<feature type="transmembrane region" description="Helical" evidence="6">
    <location>
        <begin position="334"/>
        <end position="355"/>
    </location>
</feature>
<dbReference type="InterPro" id="IPR050833">
    <property type="entry name" value="Poly_Biosynth_Transport"/>
</dbReference>
<evidence type="ECO:0000256" key="2">
    <source>
        <dbReference type="ARBA" id="ARBA00022475"/>
    </source>
</evidence>
<dbReference type="AlphaFoldDB" id="A0A0W0YV42"/>
<feature type="transmembrane region" description="Helical" evidence="6">
    <location>
        <begin position="176"/>
        <end position="194"/>
    </location>
</feature>
<name>A0A0W0YV42_9GAMM</name>
<dbReference type="GO" id="GO:0009246">
    <property type="term" value="P:enterobacterial common antigen biosynthetic process"/>
    <property type="evidence" value="ECO:0007669"/>
    <property type="project" value="InterPro"/>
</dbReference>
<feature type="transmembrane region" description="Helical" evidence="6">
    <location>
        <begin position="297"/>
        <end position="314"/>
    </location>
</feature>
<dbReference type="RefSeq" id="WP_018577592.1">
    <property type="nucleotide sequence ID" value="NZ_KB892404.1"/>
</dbReference>
<gene>
    <name evidence="7" type="ORF">Lsha_1454</name>
</gene>
<feature type="transmembrane region" description="Helical" evidence="6">
    <location>
        <begin position="7"/>
        <end position="31"/>
    </location>
</feature>
<keyword evidence="3 6" id="KW-0812">Transmembrane</keyword>
<evidence type="ECO:0000256" key="6">
    <source>
        <dbReference type="SAM" id="Phobius"/>
    </source>
</evidence>
<keyword evidence="4 6" id="KW-1133">Transmembrane helix</keyword>
<accession>A0A0W0YV42</accession>